<feature type="transmembrane region" description="Helical" evidence="5">
    <location>
        <begin position="479"/>
        <end position="495"/>
    </location>
</feature>
<keyword evidence="2 5" id="KW-0812">Transmembrane</keyword>
<feature type="transmembrane region" description="Helical" evidence="5">
    <location>
        <begin position="453"/>
        <end position="473"/>
    </location>
</feature>
<comment type="caution">
    <text evidence="6">The sequence shown here is derived from an EMBL/GenBank/DDBJ whole genome shotgun (WGS) entry which is preliminary data.</text>
</comment>
<dbReference type="InterPro" id="IPR007271">
    <property type="entry name" value="Nuc_sug_transpt"/>
</dbReference>
<keyword evidence="3 5" id="KW-1133">Transmembrane helix</keyword>
<evidence type="ECO:0000256" key="2">
    <source>
        <dbReference type="ARBA" id="ARBA00022692"/>
    </source>
</evidence>
<evidence type="ECO:0000313" key="7">
    <source>
        <dbReference type="Proteomes" id="UP000186817"/>
    </source>
</evidence>
<organism evidence="6 7">
    <name type="scientific">Symbiodinium microadriaticum</name>
    <name type="common">Dinoflagellate</name>
    <name type="synonym">Zooxanthella microadriatica</name>
    <dbReference type="NCBI Taxonomy" id="2951"/>
    <lineage>
        <taxon>Eukaryota</taxon>
        <taxon>Sar</taxon>
        <taxon>Alveolata</taxon>
        <taxon>Dinophyceae</taxon>
        <taxon>Suessiales</taxon>
        <taxon>Symbiodiniaceae</taxon>
        <taxon>Symbiodinium</taxon>
    </lineage>
</organism>
<gene>
    <name evidence="6" type="primary">slc35a4</name>
    <name evidence="6" type="ORF">AK812_SmicGene4065</name>
</gene>
<keyword evidence="6" id="KW-0762">Sugar transport</keyword>
<dbReference type="AlphaFoldDB" id="A0A1Q9EXE4"/>
<evidence type="ECO:0000256" key="3">
    <source>
        <dbReference type="ARBA" id="ARBA00022989"/>
    </source>
</evidence>
<sequence>MVGILSQLSKSDDGSYAYSLPSVVLLAEFTKLWISLGFLTVDKGSVTEALSDVTGTSVKSWLVFALPSVLYSLNNNLDMLNNQHMDPATEQVLVQEMGFGAKAAAVVDTHRHRALCQLAADPESGGTLRSHIMHTWCAEVAAGMEACPACLNEATGIQQKTRIGRIGFDIGGVIVPHREDRDDAEEDAVGLTREDYLQVEAALGALVSLSVVVGSLGSENVYIISKCGPETEARTREWMEHSGFFERTGIQQKNVHFCRDVKDKAPIVAKLDLDAFVDDRIDVLRPTLEEYSMGYHFTRLAKILTTGVVWWWVFGREMGVRKWCGLLLLFVGAVSAGWPQEAPAEGKRMHIDSFGVFLILIYVWVSASAGVYNEWLYKNFSKDENIHSCNVRLYIIGCAVNLSAHLSREPTVAGLQSLFAGYNRYCWGLVATYSFMGLLIAQVMKYLDSIVKLYISGCSMYVSAALSWIIFGYLPTTNFVMGMILVTIAMVIYNLEQLLPKGKKQ</sequence>
<keyword evidence="4 5" id="KW-0472">Membrane</keyword>
<evidence type="ECO:0000256" key="1">
    <source>
        <dbReference type="ARBA" id="ARBA00004141"/>
    </source>
</evidence>
<accession>A0A1Q9EXE4</accession>
<dbReference type="Proteomes" id="UP000186817">
    <property type="component" value="Unassembled WGS sequence"/>
</dbReference>
<evidence type="ECO:0000256" key="4">
    <source>
        <dbReference type="ARBA" id="ARBA00023136"/>
    </source>
</evidence>
<feature type="transmembrane region" description="Helical" evidence="5">
    <location>
        <begin position="297"/>
        <end position="314"/>
    </location>
</feature>
<dbReference type="GO" id="GO:0015165">
    <property type="term" value="F:pyrimidine nucleotide-sugar transmembrane transporter activity"/>
    <property type="evidence" value="ECO:0007669"/>
    <property type="project" value="InterPro"/>
</dbReference>
<keyword evidence="7" id="KW-1185">Reference proteome</keyword>
<dbReference type="OrthoDB" id="411816at2759"/>
<proteinExistence type="predicted"/>
<evidence type="ECO:0000313" key="6">
    <source>
        <dbReference type="EMBL" id="OLQ12081.1"/>
    </source>
</evidence>
<protein>
    <submittedName>
        <fullName evidence="6">Putative UDP-sugar transporter protein SLC35A4</fullName>
    </submittedName>
</protein>
<feature type="transmembrane region" description="Helical" evidence="5">
    <location>
        <begin position="351"/>
        <end position="372"/>
    </location>
</feature>
<keyword evidence="6" id="KW-0813">Transport</keyword>
<comment type="subcellular location">
    <subcellularLocation>
        <location evidence="1">Membrane</location>
        <topology evidence="1">Multi-pass membrane protein</topology>
    </subcellularLocation>
</comment>
<dbReference type="PANTHER" id="PTHR10231">
    <property type="entry name" value="NUCLEOTIDE-SUGAR TRANSMEMBRANE TRANSPORTER"/>
    <property type="match status" value="1"/>
</dbReference>
<dbReference type="EMBL" id="LSRX01000049">
    <property type="protein sequence ID" value="OLQ12081.1"/>
    <property type="molecule type" value="Genomic_DNA"/>
</dbReference>
<feature type="transmembrane region" description="Helical" evidence="5">
    <location>
        <begin position="422"/>
        <end position="441"/>
    </location>
</feature>
<feature type="transmembrane region" description="Helical" evidence="5">
    <location>
        <begin position="320"/>
        <end position="339"/>
    </location>
</feature>
<dbReference type="GO" id="GO:0000139">
    <property type="term" value="C:Golgi membrane"/>
    <property type="evidence" value="ECO:0007669"/>
    <property type="project" value="InterPro"/>
</dbReference>
<evidence type="ECO:0000256" key="5">
    <source>
        <dbReference type="SAM" id="Phobius"/>
    </source>
</evidence>
<reference evidence="6 7" key="1">
    <citation type="submission" date="2016-02" db="EMBL/GenBank/DDBJ databases">
        <title>Genome analysis of coral dinoflagellate symbionts highlights evolutionary adaptations to a symbiotic lifestyle.</title>
        <authorList>
            <person name="Aranda M."/>
            <person name="Li Y."/>
            <person name="Liew Y.J."/>
            <person name="Baumgarten S."/>
            <person name="Simakov O."/>
            <person name="Wilson M."/>
            <person name="Piel J."/>
            <person name="Ashoor H."/>
            <person name="Bougouffa S."/>
            <person name="Bajic V.B."/>
            <person name="Ryu T."/>
            <person name="Ravasi T."/>
            <person name="Bayer T."/>
            <person name="Micklem G."/>
            <person name="Kim H."/>
            <person name="Bhak J."/>
            <person name="Lajeunesse T.C."/>
            <person name="Voolstra C.R."/>
        </authorList>
    </citation>
    <scope>NUCLEOTIDE SEQUENCE [LARGE SCALE GENOMIC DNA]</scope>
    <source>
        <strain evidence="6 7">CCMP2467</strain>
    </source>
</reference>
<name>A0A1Q9EXE4_SYMMI</name>
<dbReference type="Pfam" id="PF04142">
    <property type="entry name" value="Nuc_sug_transp"/>
    <property type="match status" value="1"/>
</dbReference>